<comment type="caution">
    <text evidence="2">The sequence shown here is derived from an EMBL/GenBank/DDBJ whole genome shotgun (WGS) entry which is preliminary data.</text>
</comment>
<dbReference type="EMBL" id="MU790947">
    <property type="protein sequence ID" value="KAJ3991808.1"/>
    <property type="molecule type" value="Genomic_DNA"/>
</dbReference>
<evidence type="ECO:0000313" key="2">
    <source>
        <dbReference type="EMBL" id="KAJ3991808.1"/>
    </source>
</evidence>
<proteinExistence type="predicted"/>
<gene>
    <name evidence="2" type="ORF">F5050DRAFT_1812117</name>
</gene>
<evidence type="ECO:0000256" key="1">
    <source>
        <dbReference type="SAM" id="MobiDB-lite"/>
    </source>
</evidence>
<feature type="region of interest" description="Disordered" evidence="1">
    <location>
        <begin position="98"/>
        <end position="136"/>
    </location>
</feature>
<sequence length="136" mass="14813">MTILKQLTGESMVLFKEKINYKQPCAGGYRAHIDSLACKASVLNPNHPTRNIHEILRHPHREYKPFTHAAVFPGVPDVEPNVDVKIDCSDDVGEMDFLDGGVEGRGPTGTRVDLDGGTGGDEDGKRDDDRGGEVAE</sequence>
<feature type="compositionally biased region" description="Basic and acidic residues" evidence="1">
    <location>
        <begin position="122"/>
        <end position="136"/>
    </location>
</feature>
<protein>
    <submittedName>
        <fullName evidence="2">Uncharacterized protein</fullName>
    </submittedName>
</protein>
<evidence type="ECO:0000313" key="3">
    <source>
        <dbReference type="Proteomes" id="UP001163828"/>
    </source>
</evidence>
<dbReference type="Proteomes" id="UP001163828">
    <property type="component" value="Unassembled WGS sequence"/>
</dbReference>
<reference evidence="2" key="1">
    <citation type="submission" date="2022-08" db="EMBL/GenBank/DDBJ databases">
        <authorList>
            <consortium name="DOE Joint Genome Institute"/>
            <person name="Min B."/>
            <person name="Riley R."/>
            <person name="Sierra-Patev S."/>
            <person name="Naranjo-Ortiz M."/>
            <person name="Looney B."/>
            <person name="Konkel Z."/>
            <person name="Slot J.C."/>
            <person name="Sakamoto Y."/>
            <person name="Steenwyk J.L."/>
            <person name="Rokas A."/>
            <person name="Carro J."/>
            <person name="Camarero S."/>
            <person name="Ferreira P."/>
            <person name="Molpeceres G."/>
            <person name="Ruiz-Duenas F.J."/>
            <person name="Serrano A."/>
            <person name="Henrissat B."/>
            <person name="Drula E."/>
            <person name="Hughes K.W."/>
            <person name="Mata J.L."/>
            <person name="Ishikawa N.K."/>
            <person name="Vargas-Isla R."/>
            <person name="Ushijima S."/>
            <person name="Smith C.A."/>
            <person name="Ahrendt S."/>
            <person name="Andreopoulos W."/>
            <person name="He G."/>
            <person name="Labutti K."/>
            <person name="Lipzen A."/>
            <person name="Ng V."/>
            <person name="Sandor L."/>
            <person name="Barry K."/>
            <person name="Martinez A.T."/>
            <person name="Xiao Y."/>
            <person name="Gibbons J.G."/>
            <person name="Terashima K."/>
            <person name="Hibbett D.S."/>
            <person name="Grigoriev I.V."/>
        </authorList>
    </citation>
    <scope>NUCLEOTIDE SEQUENCE</scope>
    <source>
        <strain evidence="2">TFB10827</strain>
    </source>
</reference>
<organism evidence="2 3">
    <name type="scientific">Lentinula boryana</name>
    <dbReference type="NCBI Taxonomy" id="40481"/>
    <lineage>
        <taxon>Eukaryota</taxon>
        <taxon>Fungi</taxon>
        <taxon>Dikarya</taxon>
        <taxon>Basidiomycota</taxon>
        <taxon>Agaricomycotina</taxon>
        <taxon>Agaricomycetes</taxon>
        <taxon>Agaricomycetidae</taxon>
        <taxon>Agaricales</taxon>
        <taxon>Marasmiineae</taxon>
        <taxon>Omphalotaceae</taxon>
        <taxon>Lentinula</taxon>
    </lineage>
</organism>
<accession>A0ABQ8PZE4</accession>
<keyword evidence="3" id="KW-1185">Reference proteome</keyword>
<name>A0ABQ8PZE4_9AGAR</name>